<dbReference type="Gramene" id="OB06G28160.1">
    <property type="protein sequence ID" value="OB06G28160.1"/>
    <property type="gene ID" value="OB06G28160"/>
</dbReference>
<dbReference type="EnsemblPlants" id="OB06G28160.1">
    <property type="protein sequence ID" value="OB06G28160.1"/>
    <property type="gene ID" value="OB06G28160"/>
</dbReference>
<accession>J3MFM2</accession>
<evidence type="ECO:0008006" key="3">
    <source>
        <dbReference type="Google" id="ProtNLM"/>
    </source>
</evidence>
<dbReference type="CDD" id="cd09272">
    <property type="entry name" value="RNase_HI_RT_Ty1"/>
    <property type="match status" value="1"/>
</dbReference>
<dbReference type="OMA" id="SNCEVEY"/>
<name>J3MFM2_ORYBR</name>
<proteinExistence type="predicted"/>
<keyword evidence="2" id="KW-1185">Reference proteome</keyword>
<dbReference type="eggNOG" id="KOG0017">
    <property type="taxonomic scope" value="Eukaryota"/>
</dbReference>
<dbReference type="AlphaFoldDB" id="J3MFM2"/>
<sequence length="394" mass="43909">MGFVSPPSSGVNLDADHDDYAPLRFPVVEDIHGLAEHHGPLVRELAAADELLLAMGDEPATFEDARKEECWRKAMLDEMLKRIEQGVGVKHKARLVAKGYVQQQGVDFDEKLLEKASLAGCNPCQTPMEVKLRLLAKGATAEVDATMYRSLVGGLRYLVHTRPDIAFAVGYVSQFMEAPCQEHLNVVKHLLPSGTIDHELVYSKNSKVDRNLVGYTDSDLGGDVDQRKSTTGVTFPRREAEYMAGAMGACQAVWLARLLGDVIGTKVQPQMVKMDNQSAVALSKNLVLHDRSKHIDTKFHFIRECVDSGKITLEYVSIQEQLTDILTKSLEQARFCELRDRMDPGHRGRYGLRGLVSESYIFASIQSQKSYANRGTKTPCYSAEYRSCECSFFV</sequence>
<evidence type="ECO:0000313" key="2">
    <source>
        <dbReference type="Proteomes" id="UP000006038"/>
    </source>
</evidence>
<protein>
    <recommendedName>
        <fullName evidence="3">Reverse transcriptase Ty1/copia-type domain-containing protein</fullName>
    </recommendedName>
</protein>
<dbReference type="STRING" id="4533.J3MFM2"/>
<dbReference type="HOGENOM" id="CLU_001650_6_0_1"/>
<organism evidence="1">
    <name type="scientific">Oryza brachyantha</name>
    <name type="common">malo sina</name>
    <dbReference type="NCBI Taxonomy" id="4533"/>
    <lineage>
        <taxon>Eukaryota</taxon>
        <taxon>Viridiplantae</taxon>
        <taxon>Streptophyta</taxon>
        <taxon>Embryophyta</taxon>
        <taxon>Tracheophyta</taxon>
        <taxon>Spermatophyta</taxon>
        <taxon>Magnoliopsida</taxon>
        <taxon>Liliopsida</taxon>
        <taxon>Poales</taxon>
        <taxon>Poaceae</taxon>
        <taxon>BOP clade</taxon>
        <taxon>Oryzoideae</taxon>
        <taxon>Oryzeae</taxon>
        <taxon>Oryzinae</taxon>
        <taxon>Oryza</taxon>
    </lineage>
</organism>
<dbReference type="PANTHER" id="PTHR11439:SF515">
    <property type="entry name" value="GAG-POL POLYPROTEIN"/>
    <property type="match status" value="1"/>
</dbReference>
<reference evidence="1" key="2">
    <citation type="submission" date="2013-04" db="UniProtKB">
        <authorList>
            <consortium name="EnsemblPlants"/>
        </authorList>
    </citation>
    <scope>IDENTIFICATION</scope>
</reference>
<dbReference type="Proteomes" id="UP000006038">
    <property type="component" value="Chromosome 6"/>
</dbReference>
<dbReference type="PANTHER" id="PTHR11439">
    <property type="entry name" value="GAG-POL-RELATED RETROTRANSPOSON"/>
    <property type="match status" value="1"/>
</dbReference>
<evidence type="ECO:0000313" key="1">
    <source>
        <dbReference type="EnsemblPlants" id="OB06G28160.1"/>
    </source>
</evidence>
<reference evidence="1" key="1">
    <citation type="journal article" date="2013" name="Nat. Commun.">
        <title>Whole-genome sequencing of Oryza brachyantha reveals mechanisms underlying Oryza genome evolution.</title>
        <authorList>
            <person name="Chen J."/>
            <person name="Huang Q."/>
            <person name="Gao D."/>
            <person name="Wang J."/>
            <person name="Lang Y."/>
            <person name="Liu T."/>
            <person name="Li B."/>
            <person name="Bai Z."/>
            <person name="Luis Goicoechea J."/>
            <person name="Liang C."/>
            <person name="Chen C."/>
            <person name="Zhang W."/>
            <person name="Sun S."/>
            <person name="Liao Y."/>
            <person name="Zhang X."/>
            <person name="Yang L."/>
            <person name="Song C."/>
            <person name="Wang M."/>
            <person name="Shi J."/>
            <person name="Liu G."/>
            <person name="Liu J."/>
            <person name="Zhou H."/>
            <person name="Zhou W."/>
            <person name="Yu Q."/>
            <person name="An N."/>
            <person name="Chen Y."/>
            <person name="Cai Q."/>
            <person name="Wang B."/>
            <person name="Liu B."/>
            <person name="Min J."/>
            <person name="Huang Y."/>
            <person name="Wu H."/>
            <person name="Li Z."/>
            <person name="Zhang Y."/>
            <person name="Yin Y."/>
            <person name="Song W."/>
            <person name="Jiang J."/>
            <person name="Jackson S.A."/>
            <person name="Wing R.A."/>
            <person name="Wang J."/>
            <person name="Chen M."/>
        </authorList>
    </citation>
    <scope>NUCLEOTIDE SEQUENCE [LARGE SCALE GENOMIC DNA]</scope>
    <source>
        <strain evidence="1">cv. IRGC 101232</strain>
    </source>
</reference>